<keyword evidence="2" id="KW-1185">Reference proteome</keyword>
<sequence length="116" mass="13023">MADCCRVVCPKPRRVAPLNLNTISRFHIRNDSNSRITHGADLLGLILRQDYNEAERCGNLASSPPFSFGSPPSRTQNPVVQDADFWVENLTFDPSTEQFTNLGKKQADTRSRLQGF</sequence>
<comment type="caution">
    <text evidence="1">The sequence shown here is derived from an EMBL/GenBank/DDBJ whole genome shotgun (WGS) entry which is preliminary data.</text>
</comment>
<evidence type="ECO:0000313" key="1">
    <source>
        <dbReference type="EMBL" id="KAL1536911.1"/>
    </source>
</evidence>
<proteinExistence type="predicted"/>
<dbReference type="AlphaFoldDB" id="A0ABD1FYL3"/>
<accession>A0ABD1FYL3</accession>
<organism evidence="1 2">
    <name type="scientific">Salvia divinorum</name>
    <name type="common">Maria pastora</name>
    <name type="synonym">Diviner's sage</name>
    <dbReference type="NCBI Taxonomy" id="28513"/>
    <lineage>
        <taxon>Eukaryota</taxon>
        <taxon>Viridiplantae</taxon>
        <taxon>Streptophyta</taxon>
        <taxon>Embryophyta</taxon>
        <taxon>Tracheophyta</taxon>
        <taxon>Spermatophyta</taxon>
        <taxon>Magnoliopsida</taxon>
        <taxon>eudicotyledons</taxon>
        <taxon>Gunneridae</taxon>
        <taxon>Pentapetalae</taxon>
        <taxon>asterids</taxon>
        <taxon>lamiids</taxon>
        <taxon>Lamiales</taxon>
        <taxon>Lamiaceae</taxon>
        <taxon>Nepetoideae</taxon>
        <taxon>Mentheae</taxon>
        <taxon>Salviinae</taxon>
        <taxon>Salvia</taxon>
        <taxon>Salvia subgen. Calosphace</taxon>
    </lineage>
</organism>
<dbReference type="Proteomes" id="UP001567538">
    <property type="component" value="Unassembled WGS sequence"/>
</dbReference>
<name>A0ABD1FYL3_SALDI</name>
<protein>
    <submittedName>
        <fullName evidence="1">Uncharacterized protein</fullName>
    </submittedName>
</protein>
<gene>
    <name evidence="1" type="ORF">AAHA92_29486</name>
</gene>
<dbReference type="PANTHER" id="PTHR33384">
    <property type="entry name" value="EXPRESSED PROTEIN"/>
    <property type="match status" value="1"/>
</dbReference>
<dbReference type="EMBL" id="JBEAFC010000011">
    <property type="protein sequence ID" value="KAL1536911.1"/>
    <property type="molecule type" value="Genomic_DNA"/>
</dbReference>
<dbReference type="PANTHER" id="PTHR33384:SF1">
    <property type="entry name" value="EXPRESSED PROTEIN"/>
    <property type="match status" value="1"/>
</dbReference>
<evidence type="ECO:0000313" key="2">
    <source>
        <dbReference type="Proteomes" id="UP001567538"/>
    </source>
</evidence>
<reference evidence="1 2" key="1">
    <citation type="submission" date="2024-06" db="EMBL/GenBank/DDBJ databases">
        <title>A chromosome level genome sequence of Diviner's sage (Salvia divinorum).</title>
        <authorList>
            <person name="Ford S.A."/>
            <person name="Ro D.-K."/>
            <person name="Ness R.W."/>
            <person name="Phillips M.A."/>
        </authorList>
    </citation>
    <scope>NUCLEOTIDE SEQUENCE [LARGE SCALE GENOMIC DNA]</scope>
    <source>
        <strain evidence="1">SAF-2024a</strain>
        <tissue evidence="1">Leaf</tissue>
    </source>
</reference>